<organism evidence="2 3">
    <name type="scientific">Elysia crispata</name>
    <name type="common">lettuce slug</name>
    <dbReference type="NCBI Taxonomy" id="231223"/>
    <lineage>
        <taxon>Eukaryota</taxon>
        <taxon>Metazoa</taxon>
        <taxon>Spiralia</taxon>
        <taxon>Lophotrochozoa</taxon>
        <taxon>Mollusca</taxon>
        <taxon>Gastropoda</taxon>
        <taxon>Heterobranchia</taxon>
        <taxon>Euthyneura</taxon>
        <taxon>Panpulmonata</taxon>
        <taxon>Sacoglossa</taxon>
        <taxon>Placobranchoidea</taxon>
        <taxon>Plakobranchidae</taxon>
        <taxon>Elysia</taxon>
    </lineage>
</organism>
<dbReference type="EMBL" id="JAWDGP010006836">
    <property type="protein sequence ID" value="KAK3734722.1"/>
    <property type="molecule type" value="Genomic_DNA"/>
</dbReference>
<proteinExistence type="predicted"/>
<comment type="caution">
    <text evidence="2">The sequence shown here is derived from an EMBL/GenBank/DDBJ whole genome shotgun (WGS) entry which is preliminary data.</text>
</comment>
<protein>
    <submittedName>
        <fullName evidence="2">Uncharacterized protein</fullName>
    </submittedName>
</protein>
<keyword evidence="3" id="KW-1185">Reference proteome</keyword>
<evidence type="ECO:0000313" key="3">
    <source>
        <dbReference type="Proteomes" id="UP001283361"/>
    </source>
</evidence>
<reference evidence="2" key="1">
    <citation type="journal article" date="2023" name="G3 (Bethesda)">
        <title>A reference genome for the long-term kleptoplast-retaining sea slug Elysia crispata morphotype clarki.</title>
        <authorList>
            <person name="Eastman K.E."/>
            <person name="Pendleton A.L."/>
            <person name="Shaikh M.A."/>
            <person name="Suttiyut T."/>
            <person name="Ogas R."/>
            <person name="Tomko P."/>
            <person name="Gavelis G."/>
            <person name="Widhalm J.R."/>
            <person name="Wisecaver J.H."/>
        </authorList>
    </citation>
    <scope>NUCLEOTIDE SEQUENCE</scope>
    <source>
        <strain evidence="2">ECLA1</strain>
    </source>
</reference>
<feature type="chain" id="PRO_5042272532" evidence="1">
    <location>
        <begin position="18"/>
        <end position="81"/>
    </location>
</feature>
<keyword evidence="1" id="KW-0732">Signal</keyword>
<name>A0AAE0Y7M6_9GAST</name>
<dbReference type="AlphaFoldDB" id="A0AAE0Y7M6"/>
<feature type="signal peptide" evidence="1">
    <location>
        <begin position="1"/>
        <end position="17"/>
    </location>
</feature>
<dbReference type="Proteomes" id="UP001283361">
    <property type="component" value="Unassembled WGS sequence"/>
</dbReference>
<sequence length="81" mass="8963">MAWAGLLLTVFLRNIMAENRQECRDLLPLTLCYVPYGLIVIMLVKCSGVNIGPNILVVMTQTWSDSSIGADSCYLAINLQN</sequence>
<evidence type="ECO:0000256" key="1">
    <source>
        <dbReference type="SAM" id="SignalP"/>
    </source>
</evidence>
<gene>
    <name evidence="2" type="ORF">RRG08_059904</name>
</gene>
<evidence type="ECO:0000313" key="2">
    <source>
        <dbReference type="EMBL" id="KAK3734722.1"/>
    </source>
</evidence>
<accession>A0AAE0Y7M6</accession>